<name>A0AA38SQ96_9ASTR</name>
<dbReference type="AlphaFoldDB" id="A0AA38SQ96"/>
<gene>
    <name evidence="3" type="ORF">OSB04_019413</name>
</gene>
<dbReference type="Proteomes" id="UP001172457">
    <property type="component" value="Chromosome 5"/>
</dbReference>
<dbReference type="PANTHER" id="PTHR11449">
    <property type="entry name" value="RIBOSOMAL PROTEIN L30"/>
    <property type="match status" value="1"/>
</dbReference>
<reference evidence="3" key="1">
    <citation type="submission" date="2023-03" db="EMBL/GenBank/DDBJ databases">
        <title>Chromosome-scale reference genome and RAD-based genetic map of yellow starthistle (Centaurea solstitialis) reveal putative structural variation and QTLs associated with invader traits.</title>
        <authorList>
            <person name="Reatini B."/>
            <person name="Cang F.A."/>
            <person name="Jiang Q."/>
            <person name="Mckibben M.T.W."/>
            <person name="Barker M.S."/>
            <person name="Rieseberg L.H."/>
            <person name="Dlugosch K.M."/>
        </authorList>
    </citation>
    <scope>NUCLEOTIDE SEQUENCE</scope>
    <source>
        <strain evidence="3">CAN-66</strain>
        <tissue evidence="3">Leaf</tissue>
    </source>
</reference>
<dbReference type="SUPFAM" id="SSF55315">
    <property type="entry name" value="L30e-like"/>
    <property type="match status" value="1"/>
</dbReference>
<dbReference type="Gene3D" id="3.30.1330.30">
    <property type="match status" value="1"/>
</dbReference>
<evidence type="ECO:0000256" key="1">
    <source>
        <dbReference type="ARBA" id="ARBA00022980"/>
    </source>
</evidence>
<organism evidence="3 4">
    <name type="scientific">Centaurea solstitialis</name>
    <name type="common">yellow star-thistle</name>
    <dbReference type="NCBI Taxonomy" id="347529"/>
    <lineage>
        <taxon>Eukaryota</taxon>
        <taxon>Viridiplantae</taxon>
        <taxon>Streptophyta</taxon>
        <taxon>Embryophyta</taxon>
        <taxon>Tracheophyta</taxon>
        <taxon>Spermatophyta</taxon>
        <taxon>Magnoliopsida</taxon>
        <taxon>eudicotyledons</taxon>
        <taxon>Gunneridae</taxon>
        <taxon>Pentapetalae</taxon>
        <taxon>asterids</taxon>
        <taxon>campanulids</taxon>
        <taxon>Asterales</taxon>
        <taxon>Asteraceae</taxon>
        <taxon>Carduoideae</taxon>
        <taxon>Cardueae</taxon>
        <taxon>Centaureinae</taxon>
        <taxon>Centaurea</taxon>
    </lineage>
</organism>
<proteinExistence type="predicted"/>
<accession>A0AA38SQ96</accession>
<dbReference type="GO" id="GO:1990904">
    <property type="term" value="C:ribonucleoprotein complex"/>
    <property type="evidence" value="ECO:0007669"/>
    <property type="project" value="UniProtKB-KW"/>
</dbReference>
<evidence type="ECO:0000313" key="4">
    <source>
        <dbReference type="Proteomes" id="UP001172457"/>
    </source>
</evidence>
<dbReference type="GO" id="GO:0005840">
    <property type="term" value="C:ribosome"/>
    <property type="evidence" value="ECO:0007669"/>
    <property type="project" value="UniProtKB-KW"/>
</dbReference>
<keyword evidence="2" id="KW-0687">Ribonucleoprotein</keyword>
<protein>
    <submittedName>
        <fullName evidence="3">Uncharacterized protein</fullName>
    </submittedName>
</protein>
<dbReference type="EMBL" id="JARYMX010000005">
    <property type="protein sequence ID" value="KAJ9546870.1"/>
    <property type="molecule type" value="Genomic_DNA"/>
</dbReference>
<keyword evidence="1" id="KW-0689">Ribosomal protein</keyword>
<evidence type="ECO:0000256" key="2">
    <source>
        <dbReference type="ARBA" id="ARBA00023274"/>
    </source>
</evidence>
<dbReference type="InterPro" id="IPR029064">
    <property type="entry name" value="Ribosomal_eL30-like_sf"/>
</dbReference>
<sequence>MLLKKRLGNKDYLCCLSDPVGKLIIISNNCPPLKKSEIEYYAMLVGVHHYNVRALNYNSFDGNRRHQEIDRYKQDSRDGYDLDINTQQYRWTVTNRALMVNNTVARIMDNGFIASLQQQLQQANEEM</sequence>
<dbReference type="InterPro" id="IPR039109">
    <property type="entry name" value="Ribosomal_eL30-like"/>
</dbReference>
<dbReference type="GO" id="GO:0003723">
    <property type="term" value="F:RNA binding"/>
    <property type="evidence" value="ECO:0007669"/>
    <property type="project" value="InterPro"/>
</dbReference>
<keyword evidence="4" id="KW-1185">Reference proteome</keyword>
<comment type="caution">
    <text evidence="3">The sequence shown here is derived from an EMBL/GenBank/DDBJ whole genome shotgun (WGS) entry which is preliminary data.</text>
</comment>
<evidence type="ECO:0000313" key="3">
    <source>
        <dbReference type="EMBL" id="KAJ9546870.1"/>
    </source>
</evidence>